<dbReference type="SUPFAM" id="SSF103243">
    <property type="entry name" value="KA1-like"/>
    <property type="match status" value="1"/>
</dbReference>
<dbReference type="GO" id="GO:0005737">
    <property type="term" value="C:cytoplasm"/>
    <property type="evidence" value="ECO:0007669"/>
    <property type="project" value="TreeGrafter"/>
</dbReference>
<dbReference type="EC" id="2.7.11.1" evidence="2"/>
<evidence type="ECO:0000256" key="9">
    <source>
        <dbReference type="ARBA" id="ARBA00048679"/>
    </source>
</evidence>
<dbReference type="STRING" id="431595.K3W6B9"/>
<dbReference type="InterPro" id="IPR000719">
    <property type="entry name" value="Prot_kinase_dom"/>
</dbReference>
<dbReference type="FunFam" id="1.10.510.10:FF:000544">
    <property type="entry name" value="Non-specific serine/threonine protein kinase"/>
    <property type="match status" value="1"/>
</dbReference>
<dbReference type="Pfam" id="PF00069">
    <property type="entry name" value="Pkinase"/>
    <property type="match status" value="1"/>
</dbReference>
<comment type="similarity">
    <text evidence="1">Belongs to the protein kinase superfamily. CAMK Ser/Thr protein kinase family. SNF1 subfamily.</text>
</comment>
<dbReference type="EMBL" id="GL376636">
    <property type="status" value="NOT_ANNOTATED_CDS"/>
    <property type="molecule type" value="Genomic_DNA"/>
</dbReference>
<comment type="catalytic activity">
    <reaction evidence="9">
        <text>L-seryl-[protein] + ATP = O-phospho-L-seryl-[protein] + ADP + H(+)</text>
        <dbReference type="Rhea" id="RHEA:17989"/>
        <dbReference type="Rhea" id="RHEA-COMP:9863"/>
        <dbReference type="Rhea" id="RHEA-COMP:11604"/>
        <dbReference type="ChEBI" id="CHEBI:15378"/>
        <dbReference type="ChEBI" id="CHEBI:29999"/>
        <dbReference type="ChEBI" id="CHEBI:30616"/>
        <dbReference type="ChEBI" id="CHEBI:83421"/>
        <dbReference type="ChEBI" id="CHEBI:456216"/>
        <dbReference type="EC" id="2.7.11.1"/>
    </reaction>
</comment>
<keyword evidence="5 10" id="KW-0547">Nucleotide-binding</keyword>
<dbReference type="PROSITE" id="PS00108">
    <property type="entry name" value="PROTEIN_KINASE_ST"/>
    <property type="match status" value="1"/>
</dbReference>
<dbReference type="SMART" id="SM00220">
    <property type="entry name" value="S_TKc"/>
    <property type="match status" value="1"/>
</dbReference>
<evidence type="ECO:0000256" key="1">
    <source>
        <dbReference type="ARBA" id="ARBA00006234"/>
    </source>
</evidence>
<evidence type="ECO:0000256" key="4">
    <source>
        <dbReference type="ARBA" id="ARBA00022679"/>
    </source>
</evidence>
<dbReference type="InterPro" id="IPR001772">
    <property type="entry name" value="KA1_dom"/>
</dbReference>
<dbReference type="CDD" id="cd12122">
    <property type="entry name" value="AMPKA_C"/>
    <property type="match status" value="1"/>
</dbReference>
<dbReference type="PROSITE" id="PS50011">
    <property type="entry name" value="PROTEIN_KINASE_DOM"/>
    <property type="match status" value="1"/>
</dbReference>
<name>K3W6B9_GLOUD</name>
<reference evidence="15" key="1">
    <citation type="journal article" date="2010" name="Genome Biol.">
        <title>Genome sequence of the necrotrophic plant pathogen Pythium ultimum reveals original pathogenicity mechanisms and effector repertoire.</title>
        <authorList>
            <person name="Levesque C.A."/>
            <person name="Brouwer H."/>
            <person name="Cano L."/>
            <person name="Hamilton J.P."/>
            <person name="Holt C."/>
            <person name="Huitema E."/>
            <person name="Raffaele S."/>
            <person name="Robideau G.P."/>
            <person name="Thines M."/>
            <person name="Win J."/>
            <person name="Zerillo M.M."/>
            <person name="Beakes G.W."/>
            <person name="Boore J.L."/>
            <person name="Busam D."/>
            <person name="Dumas B."/>
            <person name="Ferriera S."/>
            <person name="Fuerstenberg S.I."/>
            <person name="Gachon C.M."/>
            <person name="Gaulin E."/>
            <person name="Govers F."/>
            <person name="Grenville-Briggs L."/>
            <person name="Horner N."/>
            <person name="Hostetler J."/>
            <person name="Jiang R.H."/>
            <person name="Johnson J."/>
            <person name="Krajaejun T."/>
            <person name="Lin H."/>
            <person name="Meijer H.J."/>
            <person name="Moore B."/>
            <person name="Morris P."/>
            <person name="Phuntmart V."/>
            <person name="Puiu D."/>
            <person name="Shetty J."/>
            <person name="Stajich J.E."/>
            <person name="Tripathy S."/>
            <person name="Wawra S."/>
            <person name="van West P."/>
            <person name="Whitty B.R."/>
            <person name="Coutinho P.M."/>
            <person name="Henrissat B."/>
            <person name="Martin F."/>
            <person name="Thomas P.D."/>
            <person name="Tyler B.M."/>
            <person name="De Vries R.P."/>
            <person name="Kamoun S."/>
            <person name="Yandell M."/>
            <person name="Tisserat N."/>
            <person name="Buell C.R."/>
        </authorList>
    </citation>
    <scope>NUCLEOTIDE SEQUENCE</scope>
    <source>
        <strain evidence="15">DAOM:BR144</strain>
    </source>
</reference>
<keyword evidence="3" id="KW-0723">Serine/threonine-protein kinase</keyword>
<feature type="region of interest" description="Disordered" evidence="11">
    <location>
        <begin position="392"/>
        <end position="424"/>
    </location>
</feature>
<reference evidence="15" key="2">
    <citation type="submission" date="2010-04" db="EMBL/GenBank/DDBJ databases">
        <authorList>
            <person name="Buell R."/>
            <person name="Hamilton J."/>
            <person name="Hostetler J."/>
        </authorList>
    </citation>
    <scope>NUCLEOTIDE SEQUENCE [LARGE SCALE GENOMIC DNA]</scope>
    <source>
        <strain evidence="15">DAOM:BR144</strain>
    </source>
</reference>
<dbReference type="Gene3D" id="1.10.510.10">
    <property type="entry name" value="Transferase(Phosphotransferase) domain 1"/>
    <property type="match status" value="1"/>
</dbReference>
<dbReference type="PANTHER" id="PTHR24346">
    <property type="entry name" value="MAP/MICROTUBULE AFFINITY-REGULATING KINASE"/>
    <property type="match status" value="1"/>
</dbReference>
<evidence type="ECO:0000259" key="13">
    <source>
        <dbReference type="PROSITE" id="PS50032"/>
    </source>
</evidence>
<feature type="domain" description="KA1" evidence="13">
    <location>
        <begin position="502"/>
        <end position="550"/>
    </location>
</feature>
<reference evidence="14" key="3">
    <citation type="submission" date="2015-02" db="UniProtKB">
        <authorList>
            <consortium name="EnsemblProtists"/>
        </authorList>
    </citation>
    <scope>IDENTIFICATION</scope>
    <source>
        <strain evidence="14">DAOM BR144</strain>
    </source>
</reference>
<evidence type="ECO:0000256" key="6">
    <source>
        <dbReference type="ARBA" id="ARBA00022777"/>
    </source>
</evidence>
<evidence type="ECO:0000256" key="11">
    <source>
        <dbReference type="SAM" id="MobiDB-lite"/>
    </source>
</evidence>
<dbReference type="GO" id="GO:0004674">
    <property type="term" value="F:protein serine/threonine kinase activity"/>
    <property type="evidence" value="ECO:0007669"/>
    <property type="project" value="UniProtKB-KW"/>
</dbReference>
<evidence type="ECO:0000256" key="2">
    <source>
        <dbReference type="ARBA" id="ARBA00012513"/>
    </source>
</evidence>
<dbReference type="FunFam" id="3.30.200.20:FF:000236">
    <property type="entry name" value="Non-specific serine/threonine protein kinase"/>
    <property type="match status" value="1"/>
</dbReference>
<feature type="compositionally biased region" description="Gly residues" evidence="11">
    <location>
        <begin position="568"/>
        <end position="578"/>
    </location>
</feature>
<dbReference type="InterPro" id="IPR008271">
    <property type="entry name" value="Ser/Thr_kinase_AS"/>
</dbReference>
<dbReference type="GO" id="GO:0106310">
    <property type="term" value="F:protein serine kinase activity"/>
    <property type="evidence" value="ECO:0007669"/>
    <property type="project" value="RHEA"/>
</dbReference>
<accession>K3W6B9</accession>
<dbReference type="CDD" id="cd14079">
    <property type="entry name" value="STKc_AMPK_alpha"/>
    <property type="match status" value="1"/>
</dbReference>
<evidence type="ECO:0000256" key="10">
    <source>
        <dbReference type="PROSITE-ProRule" id="PRU10141"/>
    </source>
</evidence>
<dbReference type="GO" id="GO:0035556">
    <property type="term" value="P:intracellular signal transduction"/>
    <property type="evidence" value="ECO:0007669"/>
    <property type="project" value="TreeGrafter"/>
</dbReference>
<evidence type="ECO:0000256" key="3">
    <source>
        <dbReference type="ARBA" id="ARBA00022527"/>
    </source>
</evidence>
<dbReference type="SUPFAM" id="SSF56112">
    <property type="entry name" value="Protein kinase-like (PK-like)"/>
    <property type="match status" value="1"/>
</dbReference>
<dbReference type="eggNOG" id="KOG0583">
    <property type="taxonomic scope" value="Eukaryota"/>
</dbReference>
<dbReference type="PROSITE" id="PS50032">
    <property type="entry name" value="KA1"/>
    <property type="match status" value="1"/>
</dbReference>
<dbReference type="FunFam" id="3.30.310.80:FF:000013">
    <property type="entry name" value="Non-specific serine/threonine protein kinase"/>
    <property type="match status" value="1"/>
</dbReference>
<feature type="compositionally biased region" description="Basic residues" evidence="11">
    <location>
        <begin position="580"/>
        <end position="591"/>
    </location>
</feature>
<feature type="domain" description="Protein kinase" evidence="12">
    <location>
        <begin position="11"/>
        <end position="263"/>
    </location>
</feature>
<dbReference type="Pfam" id="PF02149">
    <property type="entry name" value="KA1"/>
    <property type="match status" value="1"/>
</dbReference>
<evidence type="ECO:0000259" key="12">
    <source>
        <dbReference type="PROSITE" id="PS50011"/>
    </source>
</evidence>
<sequence length="597" mass="67074">MSDIPIQIGHYRLGKTLGIGSFGKVKLAEHEITGHKVAIKILNRNKIRSLDMSEKVRREISLLRKMRHPHIIRLYEVIDTPTDIFMVLEYVAGGELFDYIVSKGRLAPEEARHFFHQIISGVEYCHFHRIVHRDLKPENLLLDADNNVKIADFGLSNLMEDGDFLRTSCGSPNYAAPEVISGSLYAGPEVDVWSCGVILYALLCGSLPFDDESIPNLFKKIRGGMYSLPSHLSEMARDLIPRMLVVDPMKRITIPEIRQHPWFQTDLPPYLQHPPEVVENETFKIDEEVIEDCLRLNFAASVPRDQLIALLHRREAHPLRVAYDLILDHKNAKIRIDELRDVKTVSSKPKTFAPTEPSRGPIPMAASPLITPSMGDPRQFGGRHMAGGYSGFPGQQPRLNAPSGLSTPFDDGNANPNASISGGAPAPKRRRWYLGIQSKKEPAHVMSEVYKALHVLHFEWIVVAPYRVKCRWQPKGLSAALNHPPSSEDAESDYEAQVKYQQRLAQSRIKIGLQLYKVQQHIYLLDFQRLDGNAFTYMNLCARIITELKTLSGIRTVPSGHDPRFGAEHGGGLGGPGGVHSHHSSPHVHQQHHADLH</sequence>
<feature type="region of interest" description="Disordered" evidence="11">
    <location>
        <begin position="559"/>
        <end position="597"/>
    </location>
</feature>
<evidence type="ECO:0000256" key="7">
    <source>
        <dbReference type="ARBA" id="ARBA00022840"/>
    </source>
</evidence>
<dbReference type="OMA" id="GSWLKMA"/>
<evidence type="ECO:0000256" key="5">
    <source>
        <dbReference type="ARBA" id="ARBA00022741"/>
    </source>
</evidence>
<dbReference type="PROSITE" id="PS00107">
    <property type="entry name" value="PROTEIN_KINASE_ATP"/>
    <property type="match status" value="1"/>
</dbReference>
<feature type="binding site" evidence="10">
    <location>
        <position position="40"/>
    </location>
    <ligand>
        <name>ATP</name>
        <dbReference type="ChEBI" id="CHEBI:30616"/>
    </ligand>
</feature>
<protein>
    <recommendedName>
        <fullName evidence="2">non-specific serine/threonine protein kinase</fullName>
        <ecNumber evidence="2">2.7.11.1</ecNumber>
    </recommendedName>
</protein>
<evidence type="ECO:0000256" key="8">
    <source>
        <dbReference type="ARBA" id="ARBA00047899"/>
    </source>
</evidence>
<dbReference type="VEuPathDB" id="FungiDB:PYU1_G000510"/>
<dbReference type="Proteomes" id="UP000019132">
    <property type="component" value="Unassembled WGS sequence"/>
</dbReference>
<dbReference type="GO" id="GO:0005524">
    <property type="term" value="F:ATP binding"/>
    <property type="evidence" value="ECO:0007669"/>
    <property type="project" value="UniProtKB-UniRule"/>
</dbReference>
<comment type="catalytic activity">
    <reaction evidence="8">
        <text>L-threonyl-[protein] + ATP = O-phospho-L-threonyl-[protein] + ADP + H(+)</text>
        <dbReference type="Rhea" id="RHEA:46608"/>
        <dbReference type="Rhea" id="RHEA-COMP:11060"/>
        <dbReference type="Rhea" id="RHEA-COMP:11605"/>
        <dbReference type="ChEBI" id="CHEBI:15378"/>
        <dbReference type="ChEBI" id="CHEBI:30013"/>
        <dbReference type="ChEBI" id="CHEBI:30616"/>
        <dbReference type="ChEBI" id="CHEBI:61977"/>
        <dbReference type="ChEBI" id="CHEBI:456216"/>
        <dbReference type="EC" id="2.7.11.1"/>
    </reaction>
</comment>
<evidence type="ECO:0000313" key="15">
    <source>
        <dbReference type="Proteomes" id="UP000019132"/>
    </source>
</evidence>
<dbReference type="HOGENOM" id="CLU_000288_59_3_1"/>
<organism evidence="14 15">
    <name type="scientific">Globisporangium ultimum (strain ATCC 200006 / CBS 805.95 / DAOM BR144)</name>
    <name type="common">Pythium ultimum</name>
    <dbReference type="NCBI Taxonomy" id="431595"/>
    <lineage>
        <taxon>Eukaryota</taxon>
        <taxon>Sar</taxon>
        <taxon>Stramenopiles</taxon>
        <taxon>Oomycota</taxon>
        <taxon>Peronosporomycetes</taxon>
        <taxon>Pythiales</taxon>
        <taxon>Pythiaceae</taxon>
        <taxon>Globisporangium</taxon>
    </lineage>
</organism>
<proteinExistence type="inferred from homology"/>
<keyword evidence="6" id="KW-0418">Kinase</keyword>
<dbReference type="InterPro" id="IPR028375">
    <property type="entry name" value="KA1/Ssp2_C"/>
</dbReference>
<dbReference type="PANTHER" id="PTHR24346:SF82">
    <property type="entry name" value="KP78A-RELATED"/>
    <property type="match status" value="1"/>
</dbReference>
<dbReference type="Gene3D" id="3.30.310.80">
    <property type="entry name" value="Kinase associated domain 1, KA1"/>
    <property type="match status" value="1"/>
</dbReference>
<dbReference type="InParanoid" id="K3W6B9"/>
<dbReference type="EnsemblProtists" id="PYU1_T000510">
    <property type="protein sequence ID" value="PYU1_T000510"/>
    <property type="gene ID" value="PYU1_G000510"/>
</dbReference>
<dbReference type="InterPro" id="IPR017441">
    <property type="entry name" value="Protein_kinase_ATP_BS"/>
</dbReference>
<keyword evidence="4" id="KW-0808">Transferase</keyword>
<evidence type="ECO:0000313" key="14">
    <source>
        <dbReference type="EnsemblProtists" id="PYU1_T000510"/>
    </source>
</evidence>
<keyword evidence="15" id="KW-1185">Reference proteome</keyword>
<dbReference type="InterPro" id="IPR011009">
    <property type="entry name" value="Kinase-like_dom_sf"/>
</dbReference>
<dbReference type="AlphaFoldDB" id="K3W6B9"/>
<keyword evidence="7 10" id="KW-0067">ATP-binding</keyword>